<organism evidence="2 3">
    <name type="scientific">Coniochaeta ligniaria NRRL 30616</name>
    <dbReference type="NCBI Taxonomy" id="1408157"/>
    <lineage>
        <taxon>Eukaryota</taxon>
        <taxon>Fungi</taxon>
        <taxon>Dikarya</taxon>
        <taxon>Ascomycota</taxon>
        <taxon>Pezizomycotina</taxon>
        <taxon>Sordariomycetes</taxon>
        <taxon>Sordariomycetidae</taxon>
        <taxon>Coniochaetales</taxon>
        <taxon>Coniochaetaceae</taxon>
        <taxon>Coniochaeta</taxon>
    </lineage>
</organism>
<reference evidence="2 3" key="1">
    <citation type="submission" date="2016-10" db="EMBL/GenBank/DDBJ databases">
        <title>Draft genome sequence of Coniochaeta ligniaria NRRL30616, a lignocellulolytic fungus for bioabatement of inhibitors in plant biomass hydrolysates.</title>
        <authorList>
            <consortium name="DOE Joint Genome Institute"/>
            <person name="Jimenez D.J."/>
            <person name="Hector R.E."/>
            <person name="Riley R."/>
            <person name="Sun H."/>
            <person name="Grigoriev I.V."/>
            <person name="Van Elsas J.D."/>
            <person name="Nichols N.N."/>
        </authorList>
    </citation>
    <scope>NUCLEOTIDE SEQUENCE [LARGE SCALE GENOMIC DNA]</scope>
    <source>
        <strain evidence="2 3">NRRL 30616</strain>
    </source>
</reference>
<dbReference type="EMBL" id="KV875094">
    <property type="protein sequence ID" value="OIW33408.1"/>
    <property type="molecule type" value="Genomic_DNA"/>
</dbReference>
<proteinExistence type="predicted"/>
<accession>A0A1J7JTQ8</accession>
<dbReference type="AlphaFoldDB" id="A0A1J7JTQ8"/>
<sequence>MGNRGADCKSHNPSIILPQMKASDRVAKSDKTYNIRDSPVVTHLSTSRRLLVYRWESGRDPELSSTYGRTWRITGVKYVLYHSSRRADQQCTTGGSANQNDLNPLTPSLYNPASNCYQH</sequence>
<evidence type="ECO:0000256" key="1">
    <source>
        <dbReference type="SAM" id="MobiDB-lite"/>
    </source>
</evidence>
<dbReference type="InParanoid" id="A0A1J7JTQ8"/>
<keyword evidence="3" id="KW-1185">Reference proteome</keyword>
<evidence type="ECO:0000313" key="2">
    <source>
        <dbReference type="EMBL" id="OIW33408.1"/>
    </source>
</evidence>
<gene>
    <name evidence="2" type="ORF">CONLIGDRAFT_176189</name>
</gene>
<protein>
    <submittedName>
        <fullName evidence="2">Uncharacterized protein</fullName>
    </submittedName>
</protein>
<evidence type="ECO:0000313" key="3">
    <source>
        <dbReference type="Proteomes" id="UP000182658"/>
    </source>
</evidence>
<feature type="region of interest" description="Disordered" evidence="1">
    <location>
        <begin position="89"/>
        <end position="119"/>
    </location>
</feature>
<name>A0A1J7JTQ8_9PEZI</name>
<dbReference type="Proteomes" id="UP000182658">
    <property type="component" value="Unassembled WGS sequence"/>
</dbReference>